<protein>
    <submittedName>
        <fullName evidence="1">Uncharacterized protein</fullName>
    </submittedName>
</protein>
<evidence type="ECO:0000313" key="1">
    <source>
        <dbReference type="EMBL" id="SEB36822.1"/>
    </source>
</evidence>
<evidence type="ECO:0000313" key="2">
    <source>
        <dbReference type="Proteomes" id="UP000182409"/>
    </source>
</evidence>
<accession>A0A1H4IUB8</accession>
<sequence length="71" mass="7976">MAGITREAEEPKAIRHSQAVTLHRVDVRPGHCCPGVTEVCVRSISMRPSPLNGYAWKENYLRMPSLPMTSR</sequence>
<organism evidence="1 2">
    <name type="scientific">Terriglobus roseus</name>
    <dbReference type="NCBI Taxonomy" id="392734"/>
    <lineage>
        <taxon>Bacteria</taxon>
        <taxon>Pseudomonadati</taxon>
        <taxon>Acidobacteriota</taxon>
        <taxon>Terriglobia</taxon>
        <taxon>Terriglobales</taxon>
        <taxon>Acidobacteriaceae</taxon>
        <taxon>Terriglobus</taxon>
    </lineage>
</organism>
<dbReference type="EMBL" id="FNSD01000001">
    <property type="protein sequence ID" value="SEB36822.1"/>
    <property type="molecule type" value="Genomic_DNA"/>
</dbReference>
<gene>
    <name evidence="1" type="ORF">SAMN05443244_0010</name>
</gene>
<dbReference type="AlphaFoldDB" id="A0A1H4IUB8"/>
<reference evidence="1 2" key="1">
    <citation type="submission" date="2016-10" db="EMBL/GenBank/DDBJ databases">
        <authorList>
            <person name="de Groot N.N."/>
        </authorList>
    </citation>
    <scope>NUCLEOTIDE SEQUENCE [LARGE SCALE GENOMIC DNA]</scope>
    <source>
        <strain evidence="1 2">AB35.6</strain>
    </source>
</reference>
<name>A0A1H4IUB8_9BACT</name>
<dbReference type="Proteomes" id="UP000182409">
    <property type="component" value="Unassembled WGS sequence"/>
</dbReference>
<proteinExistence type="predicted"/>